<name>A0ABS5GTF9_9GAMM</name>
<feature type="transmembrane region" description="Helical" evidence="2">
    <location>
        <begin position="189"/>
        <end position="210"/>
    </location>
</feature>
<feature type="compositionally biased region" description="Basic and acidic residues" evidence="1">
    <location>
        <begin position="37"/>
        <end position="59"/>
    </location>
</feature>
<evidence type="ECO:0000313" key="3">
    <source>
        <dbReference type="EMBL" id="MBR7630313.1"/>
    </source>
</evidence>
<evidence type="ECO:0000256" key="2">
    <source>
        <dbReference type="SAM" id="Phobius"/>
    </source>
</evidence>
<dbReference type="EMBL" id="JAGRZL010000044">
    <property type="protein sequence ID" value="MBR7630313.1"/>
    <property type="molecule type" value="Genomic_DNA"/>
</dbReference>
<protein>
    <recommendedName>
        <fullName evidence="5">Intracellular growth attenuator family protein</fullName>
    </recommendedName>
</protein>
<evidence type="ECO:0008006" key="5">
    <source>
        <dbReference type="Google" id="ProtNLM"/>
    </source>
</evidence>
<evidence type="ECO:0000313" key="4">
    <source>
        <dbReference type="Proteomes" id="UP000675653"/>
    </source>
</evidence>
<feature type="region of interest" description="Disordered" evidence="1">
    <location>
        <begin position="37"/>
        <end position="62"/>
    </location>
</feature>
<keyword evidence="4" id="KW-1185">Reference proteome</keyword>
<keyword evidence="2" id="KW-1133">Transmembrane helix</keyword>
<reference evidence="3 4" key="1">
    <citation type="submission" date="2021-04" db="EMBL/GenBank/DDBJ databases">
        <title>Draft Genome of Aeromonas popoffii ID682, isolated from a natural water source in Idaho.</title>
        <authorList>
            <person name="Testerman T."/>
            <person name="Graf J."/>
        </authorList>
    </citation>
    <scope>NUCLEOTIDE SEQUENCE [LARGE SCALE GENOMIC DNA]</scope>
    <source>
        <strain evidence="3 4">ID682</strain>
    </source>
</reference>
<feature type="transmembrane region" description="Helical" evidence="2">
    <location>
        <begin position="216"/>
        <end position="234"/>
    </location>
</feature>
<accession>A0ABS5GTF9</accession>
<proteinExistence type="predicted"/>
<gene>
    <name evidence="3" type="ORF">KAT72_15125</name>
</gene>
<evidence type="ECO:0000256" key="1">
    <source>
        <dbReference type="SAM" id="MobiDB-lite"/>
    </source>
</evidence>
<feature type="transmembrane region" description="Helical" evidence="2">
    <location>
        <begin position="6"/>
        <end position="24"/>
    </location>
</feature>
<sequence length="559" mass="64486">MHFTEALTVITIIVLIAKQLSWIIDNSDKQDIRKKAINELKTPPKETSKKLQDNSEKQHAPSIITSAKKDSKILSNEDIKILRKAYGKRFHDHDVYVHSGVFNYRHLSPGFRTRWFDTCLDELRVESIYWPDYTKDEVNKDQDQTITNVKGIIYKDALYVFECNGFSFFPELKKFQHYQKHHTKRPSDITIPNLLTFFSVILSLLSFMFVSSGADHMLLVLALLVIPLLAWLYWDTYRKRKLYLLDGICTIDSSNHFYGGTKKIHDLTIYDPLDTITPGHGYVLFGEQSGIRFAPTLINGKEYYSPLNKKGLGCAIILSLFLLQLGSVISDAENLLKHISLLYPEPIKIDDDNLNSLASAPLQSFVVINSVRLVPKQSNQSLCVYSNDDVNNYLLRTTASNIFDSIQYPRDRFNWKVTQEIPTNISNMLQNLKEYTSQHCQIKITPNNYNRIKSFQYLISDEMLGEYIYHRPSTFNYMEKITSYAYGIKIPDGSPLTGLITTKNIDDNGKLEISIDNDFNLEDNGGLYRKQCLFVHHLLLCIYFLIFLIISGRVKEEEN</sequence>
<dbReference type="RefSeq" id="WP_212514079.1">
    <property type="nucleotide sequence ID" value="NZ_CAWQDX010000068.1"/>
</dbReference>
<organism evidence="3 4">
    <name type="scientific">Aeromonas popoffii</name>
    <dbReference type="NCBI Taxonomy" id="70856"/>
    <lineage>
        <taxon>Bacteria</taxon>
        <taxon>Pseudomonadati</taxon>
        <taxon>Pseudomonadota</taxon>
        <taxon>Gammaproteobacteria</taxon>
        <taxon>Aeromonadales</taxon>
        <taxon>Aeromonadaceae</taxon>
        <taxon>Aeromonas</taxon>
    </lineage>
</organism>
<keyword evidence="2" id="KW-0472">Membrane</keyword>
<keyword evidence="2" id="KW-0812">Transmembrane</keyword>
<feature type="transmembrane region" description="Helical" evidence="2">
    <location>
        <begin position="533"/>
        <end position="550"/>
    </location>
</feature>
<comment type="caution">
    <text evidence="3">The sequence shown here is derived from an EMBL/GenBank/DDBJ whole genome shotgun (WGS) entry which is preliminary data.</text>
</comment>
<dbReference type="Proteomes" id="UP000675653">
    <property type="component" value="Unassembled WGS sequence"/>
</dbReference>